<feature type="binding site" evidence="8">
    <location>
        <position position="63"/>
    </location>
    <ligand>
        <name>Zn(2+)</name>
        <dbReference type="ChEBI" id="CHEBI:29105"/>
        <label>1</label>
    </ligand>
</feature>
<organism evidence="9 10">
    <name type="scientific">Congzhengia minquanensis</name>
    <dbReference type="NCBI Taxonomy" id="2763657"/>
    <lineage>
        <taxon>Bacteria</taxon>
        <taxon>Bacillati</taxon>
        <taxon>Bacillota</taxon>
        <taxon>Clostridia</taxon>
        <taxon>Eubacteriales</taxon>
        <taxon>Oscillospiraceae</taxon>
        <taxon>Congzhengia</taxon>
    </lineage>
</organism>
<evidence type="ECO:0000313" key="9">
    <source>
        <dbReference type="EMBL" id="MBC8539654.1"/>
    </source>
</evidence>
<dbReference type="SUPFAM" id="SSF53187">
    <property type="entry name" value="Zn-dependent exopeptidases"/>
    <property type="match status" value="1"/>
</dbReference>
<dbReference type="EMBL" id="JACRSU010000001">
    <property type="protein sequence ID" value="MBC8539654.1"/>
    <property type="molecule type" value="Genomic_DNA"/>
</dbReference>
<gene>
    <name evidence="9" type="ORF">H8698_01535</name>
</gene>
<evidence type="ECO:0000256" key="1">
    <source>
        <dbReference type="ARBA" id="ARBA00006272"/>
    </source>
</evidence>
<dbReference type="PANTHER" id="PTHR32481">
    <property type="entry name" value="AMINOPEPTIDASE"/>
    <property type="match status" value="1"/>
</dbReference>
<feature type="binding site" evidence="8">
    <location>
        <position position="313"/>
    </location>
    <ligand>
        <name>Zn(2+)</name>
        <dbReference type="ChEBI" id="CHEBI:29105"/>
        <label>2</label>
    </ligand>
</feature>
<protein>
    <submittedName>
        <fullName evidence="9">M42 family peptidase</fullName>
    </submittedName>
</protein>
<evidence type="ECO:0000256" key="4">
    <source>
        <dbReference type="ARBA" id="ARBA00022723"/>
    </source>
</evidence>
<evidence type="ECO:0000256" key="8">
    <source>
        <dbReference type="PIRSR" id="PIRSR001123-2"/>
    </source>
</evidence>
<evidence type="ECO:0000256" key="7">
    <source>
        <dbReference type="PIRSR" id="PIRSR001123-1"/>
    </source>
</evidence>
<evidence type="ECO:0000256" key="2">
    <source>
        <dbReference type="ARBA" id="ARBA00022438"/>
    </source>
</evidence>
<name>A0A926DLY9_9FIRM</name>
<keyword evidence="3" id="KW-0645">Protease</keyword>
<dbReference type="InterPro" id="IPR051464">
    <property type="entry name" value="Peptidase_M42_aminopept"/>
</dbReference>
<feature type="binding site" evidence="8">
    <location>
        <position position="174"/>
    </location>
    <ligand>
        <name>Zn(2+)</name>
        <dbReference type="ChEBI" id="CHEBI:29105"/>
        <label>2</label>
    </ligand>
</feature>
<dbReference type="Proteomes" id="UP000611762">
    <property type="component" value="Unassembled WGS sequence"/>
</dbReference>
<proteinExistence type="inferred from homology"/>
<comment type="cofactor">
    <cofactor evidence="8">
        <name>a divalent metal cation</name>
        <dbReference type="ChEBI" id="CHEBI:60240"/>
    </cofactor>
    <text evidence="8">Binds 2 divalent metal cations per subunit.</text>
</comment>
<dbReference type="PANTHER" id="PTHR32481:SF0">
    <property type="entry name" value="AMINOPEPTIDASE YPDE-RELATED"/>
    <property type="match status" value="1"/>
</dbReference>
<comment type="caution">
    <text evidence="9">The sequence shown here is derived from an EMBL/GenBank/DDBJ whole genome shotgun (WGS) entry which is preliminary data.</text>
</comment>
<dbReference type="AlphaFoldDB" id="A0A926DLY9"/>
<keyword evidence="2" id="KW-0031">Aminopeptidase</keyword>
<sequence>MIEILKQLSDAGGISGFEFVLAPKVEELLRPYCDEVTRDQCGNVIGWVHCGETDAPTVMIESHMDGIGLMVKNITDRGFLTFVPIGGIDPRILPASEVVVCGKKELFGVIGAKPPHLQSQEDAKKAPKISDMAIDVGMSAEEVKQIVSVGDMVYFKTEAVSLPCGKGFSGKYLDDRAGVVSLLICLERLKGHKLPFHLAVLCAVQEEVGLRGAKMGAHSIFPSAALVVDVCHGNTPNSGAESVFAPGSGTVLSLGPNIHPKMAEIAKRAAEEKGIQFSLDVDGGNTGTDAWAVQVARTGIATLLLSIPLRYMHTTVETLSFDDVTATGDLLAETLIHLNGEDFSSCI</sequence>
<feature type="binding site" evidence="8">
    <location>
        <position position="229"/>
    </location>
    <ligand>
        <name>Zn(2+)</name>
        <dbReference type="ChEBI" id="CHEBI:29105"/>
        <label>1</label>
    </ligand>
</feature>
<keyword evidence="5" id="KW-0378">Hydrolase</keyword>
<dbReference type="GO" id="GO:0046872">
    <property type="term" value="F:metal ion binding"/>
    <property type="evidence" value="ECO:0007669"/>
    <property type="project" value="UniProtKB-UniRule"/>
</dbReference>
<feature type="binding site" evidence="8">
    <location>
        <position position="174"/>
    </location>
    <ligand>
        <name>Zn(2+)</name>
        <dbReference type="ChEBI" id="CHEBI:29105"/>
        <label>1</label>
    </ligand>
</feature>
<dbReference type="Pfam" id="PF05343">
    <property type="entry name" value="Peptidase_M42"/>
    <property type="match status" value="1"/>
</dbReference>
<dbReference type="Gene3D" id="2.40.30.40">
    <property type="entry name" value="Peptidase M42, domain 2"/>
    <property type="match status" value="1"/>
</dbReference>
<evidence type="ECO:0000256" key="5">
    <source>
        <dbReference type="ARBA" id="ARBA00022801"/>
    </source>
</evidence>
<keyword evidence="10" id="KW-1185">Reference proteome</keyword>
<reference evidence="9" key="1">
    <citation type="submission" date="2020-08" db="EMBL/GenBank/DDBJ databases">
        <title>Genome public.</title>
        <authorList>
            <person name="Liu C."/>
            <person name="Sun Q."/>
        </authorList>
    </citation>
    <scope>NUCLEOTIDE SEQUENCE</scope>
    <source>
        <strain evidence="9">H8</strain>
    </source>
</reference>
<comment type="similarity">
    <text evidence="1 6">Belongs to the peptidase M42 family.</text>
</comment>
<feature type="binding site" evidence="8">
    <location>
        <position position="207"/>
    </location>
    <ligand>
        <name>Zn(2+)</name>
        <dbReference type="ChEBI" id="CHEBI:29105"/>
        <label>2</label>
    </ligand>
</feature>
<evidence type="ECO:0000313" key="10">
    <source>
        <dbReference type="Proteomes" id="UP000611762"/>
    </source>
</evidence>
<dbReference type="SUPFAM" id="SSF101821">
    <property type="entry name" value="Aminopeptidase/glucanase lid domain"/>
    <property type="match status" value="1"/>
</dbReference>
<dbReference type="GO" id="GO:0004177">
    <property type="term" value="F:aminopeptidase activity"/>
    <property type="evidence" value="ECO:0007669"/>
    <property type="project" value="UniProtKB-UniRule"/>
</dbReference>
<accession>A0A926DLY9</accession>
<dbReference type="InterPro" id="IPR008007">
    <property type="entry name" value="Peptidase_M42"/>
</dbReference>
<dbReference type="GO" id="GO:0006508">
    <property type="term" value="P:proteolysis"/>
    <property type="evidence" value="ECO:0007669"/>
    <property type="project" value="UniProtKB-KW"/>
</dbReference>
<dbReference type="InterPro" id="IPR023367">
    <property type="entry name" value="Peptidase_M42_dom2"/>
</dbReference>
<dbReference type="Gene3D" id="3.40.630.10">
    <property type="entry name" value="Zn peptidases"/>
    <property type="match status" value="1"/>
</dbReference>
<evidence type="ECO:0000256" key="6">
    <source>
        <dbReference type="PIRNR" id="PIRNR001123"/>
    </source>
</evidence>
<feature type="active site" description="Proton acceptor" evidence="7">
    <location>
        <position position="206"/>
    </location>
</feature>
<evidence type="ECO:0000256" key="3">
    <source>
        <dbReference type="ARBA" id="ARBA00022670"/>
    </source>
</evidence>
<keyword evidence="4 8" id="KW-0479">Metal-binding</keyword>
<dbReference type="PIRSF" id="PIRSF001123">
    <property type="entry name" value="PepA_GA"/>
    <property type="match status" value="1"/>
</dbReference>
<dbReference type="RefSeq" id="WP_249310870.1">
    <property type="nucleotide sequence ID" value="NZ_JACRSU010000001.1"/>
</dbReference>